<dbReference type="AlphaFoldDB" id="A0A0L8HNE0"/>
<evidence type="ECO:0000313" key="1">
    <source>
        <dbReference type="EMBL" id="KOF90773.1"/>
    </source>
</evidence>
<protein>
    <submittedName>
        <fullName evidence="1">Uncharacterized protein</fullName>
    </submittedName>
</protein>
<sequence length="54" mass="6215">MHYDNSSKFTNYNSPAHTNKSITRHCLLSSVTNEDNTTACCLFNGRHRLKRIIC</sequence>
<accession>A0A0L8HNE0</accession>
<gene>
    <name evidence="1" type="ORF">OCBIM_22010531mg</name>
</gene>
<reference evidence="1" key="1">
    <citation type="submission" date="2015-07" db="EMBL/GenBank/DDBJ databases">
        <title>MeaNS - Measles Nucleotide Surveillance Program.</title>
        <authorList>
            <person name="Tran T."/>
            <person name="Druce J."/>
        </authorList>
    </citation>
    <scope>NUCLEOTIDE SEQUENCE</scope>
    <source>
        <strain evidence="1">UCB-OBI-ISO-001</strain>
        <tissue evidence="1">Gonad</tissue>
    </source>
</reference>
<proteinExistence type="predicted"/>
<organism evidence="1">
    <name type="scientific">Octopus bimaculoides</name>
    <name type="common">California two-spotted octopus</name>
    <dbReference type="NCBI Taxonomy" id="37653"/>
    <lineage>
        <taxon>Eukaryota</taxon>
        <taxon>Metazoa</taxon>
        <taxon>Spiralia</taxon>
        <taxon>Lophotrochozoa</taxon>
        <taxon>Mollusca</taxon>
        <taxon>Cephalopoda</taxon>
        <taxon>Coleoidea</taxon>
        <taxon>Octopodiformes</taxon>
        <taxon>Octopoda</taxon>
        <taxon>Incirrata</taxon>
        <taxon>Octopodidae</taxon>
        <taxon>Octopus</taxon>
    </lineage>
</organism>
<name>A0A0L8HNE0_OCTBM</name>
<dbReference type="EMBL" id="KQ417687">
    <property type="protein sequence ID" value="KOF90773.1"/>
    <property type="molecule type" value="Genomic_DNA"/>
</dbReference>